<evidence type="ECO:0000313" key="12">
    <source>
        <dbReference type="EMBL" id="SCM52245.1"/>
    </source>
</evidence>
<comment type="subcellular location">
    <subcellularLocation>
        <location evidence="9">Cytoplasm</location>
    </subcellularLocation>
</comment>
<dbReference type="FunFam" id="1.10.10.10:FF:000214">
    <property type="entry name" value="Methylated-DNA--protein-cysteine methyltransferase"/>
    <property type="match status" value="1"/>
</dbReference>
<dbReference type="PROSITE" id="PS00374">
    <property type="entry name" value="MGMT"/>
    <property type="match status" value="1"/>
</dbReference>
<keyword evidence="7 9" id="KW-0234">DNA repair</keyword>
<dbReference type="InterPro" id="IPR008332">
    <property type="entry name" value="MethylG_MeTrfase_N"/>
</dbReference>
<dbReference type="Pfam" id="PF02870">
    <property type="entry name" value="Methyltransf_1N"/>
    <property type="match status" value="1"/>
</dbReference>
<reference evidence="12 13" key="1">
    <citation type="submission" date="2016-09" db="EMBL/GenBank/DDBJ databases">
        <authorList>
            <person name="Capua I."/>
            <person name="De Benedictis P."/>
            <person name="Joannis T."/>
            <person name="Lombin L.H."/>
            <person name="Cattoli G."/>
        </authorList>
    </citation>
    <scope>NUCLEOTIDE SEQUENCE [LARGE SCALE GENOMIC DNA]</scope>
    <source>
        <strain evidence="12 13">GB001</strain>
    </source>
</reference>
<dbReference type="GO" id="GO:0006307">
    <property type="term" value="P:DNA alkylation repair"/>
    <property type="evidence" value="ECO:0007669"/>
    <property type="project" value="UniProtKB-UniRule"/>
</dbReference>
<dbReference type="Pfam" id="PF01035">
    <property type="entry name" value="DNA_binding_1"/>
    <property type="match status" value="1"/>
</dbReference>
<accession>A0A1C6YZT6</accession>
<evidence type="ECO:0000313" key="13">
    <source>
        <dbReference type="Proteomes" id="UP000094844"/>
    </source>
</evidence>
<comment type="miscellaneous">
    <text evidence="9">This enzyme catalyzes only one turnover and therefore is not strictly catalytic. According to one definition, an enzyme is a biocatalyst that acts repeatedly and over many reaction cycles.</text>
</comment>
<dbReference type="GO" id="GO:0032259">
    <property type="term" value="P:methylation"/>
    <property type="evidence" value="ECO:0007669"/>
    <property type="project" value="UniProtKB-KW"/>
</dbReference>
<keyword evidence="3 9" id="KW-0963">Cytoplasm</keyword>
<dbReference type="InterPro" id="IPR036217">
    <property type="entry name" value="MethylDNA_cys_MeTrfase_DNAb"/>
</dbReference>
<feature type="domain" description="Methylated-DNA-[protein]-cysteine S-methyltransferase DNA binding" evidence="10">
    <location>
        <begin position="77"/>
        <end position="157"/>
    </location>
</feature>
<evidence type="ECO:0000256" key="9">
    <source>
        <dbReference type="HAMAP-Rule" id="MF_00772"/>
    </source>
</evidence>
<sequence>MMNYSQFKTPQGQMFILFDDNSVHGVYFDGQKYLPDFSQHRELNHHPVLERARQQLQPYFSGDSDGFDFPLAARGTPFQQAVWQALSEIPCGETCTYMAVALKVGNPKGVRAVAQAIGHNPWSVVIPCHRVIGSSGKLTGYAGGIDRKAWLLKREGADIPL</sequence>
<dbReference type="InterPro" id="IPR001497">
    <property type="entry name" value="MethylDNA_cys_MeTrfase_AS"/>
</dbReference>
<dbReference type="CDD" id="cd06445">
    <property type="entry name" value="ATase"/>
    <property type="match status" value="1"/>
</dbReference>
<keyword evidence="6 9" id="KW-0227">DNA damage</keyword>
<dbReference type="AlphaFoldDB" id="A0A1C6YZT6"/>
<evidence type="ECO:0000259" key="10">
    <source>
        <dbReference type="Pfam" id="PF01035"/>
    </source>
</evidence>
<dbReference type="InterPro" id="IPR023546">
    <property type="entry name" value="MGMT"/>
</dbReference>
<keyword evidence="4 9" id="KW-0489">Methyltransferase</keyword>
<comment type="similarity">
    <text evidence="2 9">Belongs to the MGMT family.</text>
</comment>
<dbReference type="RefSeq" id="WP_247650289.1">
    <property type="nucleotide sequence ID" value="NZ_FMIQ01000029.1"/>
</dbReference>
<dbReference type="EMBL" id="FMIQ01000029">
    <property type="protein sequence ID" value="SCM52245.1"/>
    <property type="molecule type" value="Genomic_DNA"/>
</dbReference>
<keyword evidence="5 9" id="KW-0808">Transferase</keyword>
<dbReference type="SUPFAM" id="SSF46767">
    <property type="entry name" value="Methylated DNA-protein cysteine methyltransferase, C-terminal domain"/>
    <property type="match status" value="1"/>
</dbReference>
<evidence type="ECO:0000256" key="7">
    <source>
        <dbReference type="ARBA" id="ARBA00023204"/>
    </source>
</evidence>
<gene>
    <name evidence="12" type="ORF">BN1044_01716</name>
</gene>
<dbReference type="EC" id="2.1.1.63" evidence="9"/>
<evidence type="ECO:0000256" key="4">
    <source>
        <dbReference type="ARBA" id="ARBA00022603"/>
    </source>
</evidence>
<feature type="domain" description="Methylguanine DNA methyltransferase ribonuclease-like" evidence="11">
    <location>
        <begin position="3"/>
        <end position="72"/>
    </location>
</feature>
<dbReference type="PANTHER" id="PTHR10815">
    <property type="entry name" value="METHYLATED-DNA--PROTEIN-CYSTEINE METHYLTRANSFERASE"/>
    <property type="match status" value="1"/>
</dbReference>
<dbReference type="InterPro" id="IPR036631">
    <property type="entry name" value="MGMT_N_sf"/>
</dbReference>
<evidence type="ECO:0000259" key="11">
    <source>
        <dbReference type="Pfam" id="PF02870"/>
    </source>
</evidence>
<evidence type="ECO:0000256" key="2">
    <source>
        <dbReference type="ARBA" id="ARBA00008711"/>
    </source>
</evidence>
<dbReference type="NCBIfam" id="TIGR00589">
    <property type="entry name" value="ogt"/>
    <property type="match status" value="1"/>
</dbReference>
<dbReference type="GO" id="GO:0005737">
    <property type="term" value="C:cytoplasm"/>
    <property type="evidence" value="ECO:0007669"/>
    <property type="project" value="UniProtKB-SubCell"/>
</dbReference>
<name>A0A1C6YZT6_HAFAL</name>
<comment type="function">
    <text evidence="9">Involved in the cellular defense against the biological effects of O6-methylguanine (O6-MeG) and O4-methylthymine (O4-MeT) in DNA. Repairs the methylated nucleobase in DNA by stoichiometrically transferring the methyl group to a cysteine residue in the enzyme. This is a suicide reaction: the enzyme is irreversibly inactivated.</text>
</comment>
<dbReference type="HAMAP" id="MF_00772">
    <property type="entry name" value="OGT"/>
    <property type="match status" value="1"/>
</dbReference>
<feature type="active site" description="Nucleophile; methyl group acceptor" evidence="9">
    <location>
        <position position="128"/>
    </location>
</feature>
<evidence type="ECO:0000256" key="3">
    <source>
        <dbReference type="ARBA" id="ARBA00022490"/>
    </source>
</evidence>
<dbReference type="Gene3D" id="3.30.160.70">
    <property type="entry name" value="Methylated DNA-protein cysteine methyltransferase domain"/>
    <property type="match status" value="1"/>
</dbReference>
<evidence type="ECO:0000256" key="8">
    <source>
        <dbReference type="ARBA" id="ARBA00049348"/>
    </source>
</evidence>
<comment type="catalytic activity">
    <reaction evidence="1 9">
        <text>a 4-O-methyl-thymidine in DNA + L-cysteinyl-[protein] = a thymidine in DNA + S-methyl-L-cysteinyl-[protein]</text>
        <dbReference type="Rhea" id="RHEA:53428"/>
        <dbReference type="Rhea" id="RHEA-COMP:10131"/>
        <dbReference type="Rhea" id="RHEA-COMP:10132"/>
        <dbReference type="Rhea" id="RHEA-COMP:13555"/>
        <dbReference type="Rhea" id="RHEA-COMP:13556"/>
        <dbReference type="ChEBI" id="CHEBI:29950"/>
        <dbReference type="ChEBI" id="CHEBI:82612"/>
        <dbReference type="ChEBI" id="CHEBI:137386"/>
        <dbReference type="ChEBI" id="CHEBI:137387"/>
        <dbReference type="EC" id="2.1.1.63"/>
    </reaction>
</comment>
<dbReference type="Gene3D" id="1.10.10.10">
    <property type="entry name" value="Winged helix-like DNA-binding domain superfamily/Winged helix DNA-binding domain"/>
    <property type="match status" value="1"/>
</dbReference>
<dbReference type="Proteomes" id="UP000094844">
    <property type="component" value="Unassembled WGS sequence"/>
</dbReference>
<evidence type="ECO:0000256" key="1">
    <source>
        <dbReference type="ARBA" id="ARBA00001286"/>
    </source>
</evidence>
<evidence type="ECO:0000256" key="5">
    <source>
        <dbReference type="ARBA" id="ARBA00022679"/>
    </source>
</evidence>
<comment type="catalytic activity">
    <reaction evidence="8 9">
        <text>a 6-O-methyl-2'-deoxyguanosine in DNA + L-cysteinyl-[protein] = S-methyl-L-cysteinyl-[protein] + a 2'-deoxyguanosine in DNA</text>
        <dbReference type="Rhea" id="RHEA:24000"/>
        <dbReference type="Rhea" id="RHEA-COMP:10131"/>
        <dbReference type="Rhea" id="RHEA-COMP:10132"/>
        <dbReference type="Rhea" id="RHEA-COMP:11367"/>
        <dbReference type="Rhea" id="RHEA-COMP:11368"/>
        <dbReference type="ChEBI" id="CHEBI:29950"/>
        <dbReference type="ChEBI" id="CHEBI:82612"/>
        <dbReference type="ChEBI" id="CHEBI:85445"/>
        <dbReference type="ChEBI" id="CHEBI:85448"/>
        <dbReference type="EC" id="2.1.1.63"/>
    </reaction>
</comment>
<evidence type="ECO:0000256" key="6">
    <source>
        <dbReference type="ARBA" id="ARBA00022763"/>
    </source>
</evidence>
<dbReference type="PANTHER" id="PTHR10815:SF5">
    <property type="entry name" value="METHYLATED-DNA--PROTEIN-CYSTEINE METHYLTRANSFERASE"/>
    <property type="match status" value="1"/>
</dbReference>
<organism evidence="12 13">
    <name type="scientific">Hafnia alvei</name>
    <dbReference type="NCBI Taxonomy" id="569"/>
    <lineage>
        <taxon>Bacteria</taxon>
        <taxon>Pseudomonadati</taxon>
        <taxon>Pseudomonadota</taxon>
        <taxon>Gammaproteobacteria</taxon>
        <taxon>Enterobacterales</taxon>
        <taxon>Hafniaceae</taxon>
        <taxon>Hafnia</taxon>
    </lineage>
</organism>
<dbReference type="GO" id="GO:0003908">
    <property type="term" value="F:methylated-DNA-[protein]-cysteine S-methyltransferase activity"/>
    <property type="evidence" value="ECO:0007669"/>
    <property type="project" value="UniProtKB-UniRule"/>
</dbReference>
<dbReference type="STRING" id="569.A6V27_11925"/>
<dbReference type="InterPro" id="IPR014048">
    <property type="entry name" value="MethylDNA_cys_MeTrfase_DNA-bd"/>
</dbReference>
<dbReference type="SUPFAM" id="SSF53155">
    <property type="entry name" value="Methylated DNA-protein cysteine methyltransferase domain"/>
    <property type="match status" value="1"/>
</dbReference>
<dbReference type="InterPro" id="IPR036388">
    <property type="entry name" value="WH-like_DNA-bd_sf"/>
</dbReference>
<protein>
    <recommendedName>
        <fullName evidence="9">Methylated-DNA--protein-cysteine methyltransferase</fullName>
        <ecNumber evidence="9">2.1.1.63</ecNumber>
    </recommendedName>
    <alternativeName>
        <fullName evidence="9">6-O-methylguanine-DNA methyltransferase</fullName>
        <shortName evidence="9">MGMT</shortName>
    </alternativeName>
    <alternativeName>
        <fullName evidence="9">O-6-methylguanine-DNA-alkyltransferase</fullName>
    </alternativeName>
</protein>
<proteinExistence type="inferred from homology"/>